<dbReference type="KEGG" id="mjl:Mjls_2666"/>
<evidence type="ECO:0000313" key="6">
    <source>
        <dbReference type="EMBL" id="ABN98446.1"/>
    </source>
</evidence>
<proteinExistence type="predicted"/>
<keyword evidence="2" id="KW-0238">DNA-binding</keyword>
<dbReference type="InterPro" id="IPR036388">
    <property type="entry name" value="WH-like_DNA-bd_sf"/>
</dbReference>
<dbReference type="SUPFAM" id="SSF46785">
    <property type="entry name" value="Winged helix' DNA-binding domain"/>
    <property type="match status" value="1"/>
</dbReference>
<keyword evidence="3" id="KW-0804">Transcription</keyword>
<reference evidence="6" key="1">
    <citation type="submission" date="2007-02" db="EMBL/GenBank/DDBJ databases">
        <title>Complete sequence of Mycobacterium sp. JLS.</title>
        <authorList>
            <consortium name="US DOE Joint Genome Institute"/>
            <person name="Copeland A."/>
            <person name="Lucas S."/>
            <person name="Lapidus A."/>
            <person name="Barry K."/>
            <person name="Detter J.C."/>
            <person name="Glavina del Rio T."/>
            <person name="Hammon N."/>
            <person name="Israni S."/>
            <person name="Dalin E."/>
            <person name="Tice H."/>
            <person name="Pitluck S."/>
            <person name="Chain P."/>
            <person name="Malfatti S."/>
            <person name="Shin M."/>
            <person name="Vergez L."/>
            <person name="Schmutz J."/>
            <person name="Larimer F."/>
            <person name="Land M."/>
            <person name="Hauser L."/>
            <person name="Kyrpides N."/>
            <person name="Mikhailova N."/>
            <person name="Miller C.D."/>
            <person name="Anderson A.J."/>
            <person name="Sims R.C."/>
            <person name="Richardson P."/>
        </authorList>
    </citation>
    <scope>NUCLEOTIDE SEQUENCE [LARGE SCALE GENOMIC DNA]</scope>
    <source>
        <strain evidence="6">JLS</strain>
    </source>
</reference>
<dbReference type="InterPro" id="IPR036390">
    <property type="entry name" value="WH_DNA-bd_sf"/>
</dbReference>
<dbReference type="GO" id="GO:0003677">
    <property type="term" value="F:DNA binding"/>
    <property type="evidence" value="ECO:0007669"/>
    <property type="project" value="UniProtKB-KW"/>
</dbReference>
<dbReference type="PANTHER" id="PTHR33164:SF43">
    <property type="entry name" value="HTH-TYPE TRANSCRIPTIONAL REPRESSOR YETL"/>
    <property type="match status" value="1"/>
</dbReference>
<evidence type="ECO:0000259" key="5">
    <source>
        <dbReference type="SMART" id="SM00347"/>
    </source>
</evidence>
<dbReference type="InterPro" id="IPR039422">
    <property type="entry name" value="MarR/SlyA-like"/>
</dbReference>
<dbReference type="SMART" id="SM00347">
    <property type="entry name" value="HTH_MARR"/>
    <property type="match status" value="1"/>
</dbReference>
<sequence length="157" mass="17317">MRGRRPPQVLGVGAGDRHRGDDDSRHDPHGRVENTVESDRRRQAGSESGEKQCHWSHGQRCHRLLRASEVVSTTLLSGASITKIADSLARRDLLVRQKSERDGRVVLLALTDAGRTVTDEEMPRRLADDEQLIAALTPAERETLAGLLRKVCAALGE</sequence>
<dbReference type="GO" id="GO:0006950">
    <property type="term" value="P:response to stress"/>
    <property type="evidence" value="ECO:0007669"/>
    <property type="project" value="TreeGrafter"/>
</dbReference>
<evidence type="ECO:0000256" key="4">
    <source>
        <dbReference type="SAM" id="MobiDB-lite"/>
    </source>
</evidence>
<keyword evidence="1" id="KW-0805">Transcription regulation</keyword>
<organism evidence="6">
    <name type="scientific">Mycobacterium sp. (strain JLS)</name>
    <dbReference type="NCBI Taxonomy" id="164757"/>
    <lineage>
        <taxon>Bacteria</taxon>
        <taxon>Bacillati</taxon>
        <taxon>Actinomycetota</taxon>
        <taxon>Actinomycetes</taxon>
        <taxon>Mycobacteriales</taxon>
        <taxon>Mycobacteriaceae</taxon>
        <taxon>Mycobacterium</taxon>
    </lineage>
</organism>
<dbReference type="AlphaFoldDB" id="A0A5Q5CGY7"/>
<gene>
    <name evidence="6" type="ordered locus">Mjls_2666</name>
</gene>
<evidence type="ECO:0000256" key="3">
    <source>
        <dbReference type="ARBA" id="ARBA00023163"/>
    </source>
</evidence>
<dbReference type="Gene3D" id="1.10.10.10">
    <property type="entry name" value="Winged helix-like DNA-binding domain superfamily/Winged helix DNA-binding domain"/>
    <property type="match status" value="1"/>
</dbReference>
<dbReference type="InterPro" id="IPR023187">
    <property type="entry name" value="Tscrpt_reg_MarR-type_CS"/>
</dbReference>
<accession>A0A5Q5CGY7</accession>
<dbReference type="PANTHER" id="PTHR33164">
    <property type="entry name" value="TRANSCRIPTIONAL REGULATOR, MARR FAMILY"/>
    <property type="match status" value="1"/>
</dbReference>
<evidence type="ECO:0000256" key="1">
    <source>
        <dbReference type="ARBA" id="ARBA00023015"/>
    </source>
</evidence>
<feature type="region of interest" description="Disordered" evidence="4">
    <location>
        <begin position="1"/>
        <end position="57"/>
    </location>
</feature>
<evidence type="ECO:0000256" key="2">
    <source>
        <dbReference type="ARBA" id="ARBA00023125"/>
    </source>
</evidence>
<dbReference type="PROSITE" id="PS01117">
    <property type="entry name" value="HTH_MARR_1"/>
    <property type="match status" value="1"/>
</dbReference>
<name>A0A5Q5CGY7_MYCSJ</name>
<dbReference type="InterPro" id="IPR000835">
    <property type="entry name" value="HTH_MarR-typ"/>
</dbReference>
<feature type="domain" description="HTH marR-type" evidence="5">
    <location>
        <begin position="48"/>
        <end position="141"/>
    </location>
</feature>
<dbReference type="GO" id="GO:0003700">
    <property type="term" value="F:DNA-binding transcription factor activity"/>
    <property type="evidence" value="ECO:0007669"/>
    <property type="project" value="InterPro"/>
</dbReference>
<dbReference type="EMBL" id="CP000580">
    <property type="protein sequence ID" value="ABN98446.1"/>
    <property type="molecule type" value="Genomic_DNA"/>
</dbReference>
<dbReference type="PRINTS" id="PR00598">
    <property type="entry name" value="HTHMARR"/>
</dbReference>
<protein>
    <submittedName>
        <fullName evidence="6">Transcriptional regulator, MarR family</fullName>
    </submittedName>
</protein>
<feature type="compositionally biased region" description="Basic and acidic residues" evidence="4">
    <location>
        <begin position="15"/>
        <end position="53"/>
    </location>
</feature>